<reference evidence="1" key="1">
    <citation type="submission" date="2017-10" db="EMBL/GenBank/DDBJ databases">
        <title>Draft genome sequence of the planktic cyanobacteria Tychonema bourrellyi isolated from alpine lentic freshwater.</title>
        <authorList>
            <person name="Tett A."/>
            <person name="Armanini F."/>
            <person name="Asnicar F."/>
            <person name="Boscaini A."/>
            <person name="Pasolli E."/>
            <person name="Zolfo M."/>
            <person name="Donati C."/>
            <person name="Salmaso N."/>
            <person name="Segata N."/>
        </authorList>
    </citation>
    <scope>NUCLEOTIDE SEQUENCE</scope>
    <source>
        <strain evidence="1">FEM_GT703</strain>
    </source>
</reference>
<sequence length="116" mass="13026">MDKTLVNLTLAVVTEEVENILDAYPRYPYQEAFSPSGLRQDLIAYVLSRIPNTYAAIAPSDPLSNNSVQIRCSSEQLLHIENLIHTGISDVLHNYDKIDYHIPESFNFGATVANLF</sequence>
<dbReference type="EMBL" id="NXIB02000099">
    <property type="protein sequence ID" value="PHX54462.1"/>
    <property type="molecule type" value="Genomic_DNA"/>
</dbReference>
<evidence type="ECO:0000313" key="1">
    <source>
        <dbReference type="EMBL" id="PHX54462.1"/>
    </source>
</evidence>
<accession>A0A2G4EY58</accession>
<gene>
    <name evidence="1" type="ORF">CP500_016020</name>
</gene>
<proteinExistence type="predicted"/>
<evidence type="ECO:0000313" key="2">
    <source>
        <dbReference type="Proteomes" id="UP000226442"/>
    </source>
</evidence>
<comment type="caution">
    <text evidence="1">The sequence shown here is derived from an EMBL/GenBank/DDBJ whole genome shotgun (WGS) entry which is preliminary data.</text>
</comment>
<evidence type="ECO:0008006" key="3">
    <source>
        <dbReference type="Google" id="ProtNLM"/>
    </source>
</evidence>
<dbReference type="Proteomes" id="UP000226442">
    <property type="component" value="Unassembled WGS sequence"/>
</dbReference>
<keyword evidence="2" id="KW-1185">Reference proteome</keyword>
<name>A0A2G4EY58_9CYAN</name>
<organism evidence="1 2">
    <name type="scientific">Tychonema bourrellyi FEM_GT703</name>
    <dbReference type="NCBI Taxonomy" id="2040638"/>
    <lineage>
        <taxon>Bacteria</taxon>
        <taxon>Bacillati</taxon>
        <taxon>Cyanobacteriota</taxon>
        <taxon>Cyanophyceae</taxon>
        <taxon>Oscillatoriophycideae</taxon>
        <taxon>Oscillatoriales</taxon>
        <taxon>Microcoleaceae</taxon>
        <taxon>Tychonema</taxon>
    </lineage>
</organism>
<dbReference type="OrthoDB" id="515811at2"/>
<protein>
    <recommendedName>
        <fullName evidence="3">Competence protein ComFB</fullName>
    </recommendedName>
</protein>
<dbReference type="RefSeq" id="WP_096832010.1">
    <property type="nucleotide sequence ID" value="NZ_NXIB02000099.1"/>
</dbReference>
<dbReference type="AlphaFoldDB" id="A0A2G4EY58"/>